<dbReference type="Proteomes" id="UP000030518">
    <property type="component" value="Unassembled WGS sequence"/>
</dbReference>
<proteinExistence type="predicted"/>
<dbReference type="PATRIC" id="fig|1300345.3.peg.2297"/>
<gene>
    <name evidence="2" type="ORF">LF41_629</name>
</gene>
<reference evidence="2 3" key="1">
    <citation type="submission" date="2014-09" db="EMBL/GenBank/DDBJ databases">
        <title>Genome sequences of Lysobacter dokdonensis DS-58.</title>
        <authorList>
            <person name="Kim J.F."/>
            <person name="Kwak M.-J."/>
        </authorList>
    </citation>
    <scope>NUCLEOTIDE SEQUENCE [LARGE SCALE GENOMIC DNA]</scope>
    <source>
        <strain evidence="2 3">DS-58</strain>
    </source>
</reference>
<protein>
    <submittedName>
        <fullName evidence="2">Uncharacterized protein</fullName>
    </submittedName>
</protein>
<evidence type="ECO:0000313" key="2">
    <source>
        <dbReference type="EMBL" id="KGQ18603.1"/>
    </source>
</evidence>
<feature type="signal peptide" evidence="1">
    <location>
        <begin position="1"/>
        <end position="20"/>
    </location>
</feature>
<keyword evidence="3" id="KW-1185">Reference proteome</keyword>
<evidence type="ECO:0000256" key="1">
    <source>
        <dbReference type="SAM" id="SignalP"/>
    </source>
</evidence>
<evidence type="ECO:0000313" key="3">
    <source>
        <dbReference type="Proteomes" id="UP000030518"/>
    </source>
</evidence>
<comment type="caution">
    <text evidence="2">The sequence shown here is derived from an EMBL/GenBank/DDBJ whole genome shotgun (WGS) entry which is preliminary data.</text>
</comment>
<accession>A0A0A2WFS7</accession>
<dbReference type="STRING" id="1300345.LF41_629"/>
<dbReference type="EMBL" id="JRKJ01000018">
    <property type="protein sequence ID" value="KGQ18603.1"/>
    <property type="molecule type" value="Genomic_DNA"/>
</dbReference>
<feature type="chain" id="PRO_5002007568" evidence="1">
    <location>
        <begin position="21"/>
        <end position="69"/>
    </location>
</feature>
<dbReference type="RefSeq" id="WP_036169920.1">
    <property type="nucleotide sequence ID" value="NZ_JRKJ01000018.1"/>
</dbReference>
<dbReference type="AlphaFoldDB" id="A0A0A2WFS7"/>
<organism evidence="2 3">
    <name type="scientific">Lysobacter dokdonensis DS-58</name>
    <dbReference type="NCBI Taxonomy" id="1300345"/>
    <lineage>
        <taxon>Bacteria</taxon>
        <taxon>Pseudomonadati</taxon>
        <taxon>Pseudomonadota</taxon>
        <taxon>Gammaproteobacteria</taxon>
        <taxon>Lysobacterales</taxon>
        <taxon>Lysobacteraceae</taxon>
        <taxon>Noviluteimonas</taxon>
    </lineage>
</organism>
<sequence length="69" mass="7487">MHRSAKLAAVAALLFATAWGKPKGTFDYQVDATTPASETAIIRTALSSERKFKSSTARRIFMGPDAWPS</sequence>
<name>A0A0A2WFS7_9GAMM</name>
<keyword evidence="1" id="KW-0732">Signal</keyword>